<evidence type="ECO:0000313" key="2">
    <source>
        <dbReference type="Proteomes" id="UP000309676"/>
    </source>
</evidence>
<keyword evidence="2" id="KW-1185">Reference proteome</keyword>
<dbReference type="PIRSF" id="PIRSF008711">
    <property type="entry name" value="UCP008711"/>
    <property type="match status" value="1"/>
</dbReference>
<evidence type="ECO:0008006" key="3">
    <source>
        <dbReference type="Google" id="ProtNLM"/>
    </source>
</evidence>
<sequence>MVNNAKGYRVWYIPDGYIPPISTGSLVSHESICVLNANEEAANLSVTIYFEDRDPIEEVPVRVEGRRTAHVRTSTLEKDGESIPVGVPYAMEVRSDAPIIVQYSRMDATQPANTLATTMGFPVA</sequence>
<dbReference type="InterPro" id="IPR009794">
    <property type="entry name" value="ASRT"/>
</dbReference>
<accession>A0A5R9G5P3</accession>
<gene>
    <name evidence="1" type="ORF">FE782_31510</name>
</gene>
<proteinExistence type="predicted"/>
<dbReference type="EMBL" id="VCIW01000042">
    <property type="protein sequence ID" value="TLS48274.1"/>
    <property type="molecule type" value="Genomic_DNA"/>
</dbReference>
<dbReference type="SUPFAM" id="SSF89232">
    <property type="entry name" value="Hypothetical protein TM1070"/>
    <property type="match status" value="1"/>
</dbReference>
<dbReference type="InterPro" id="IPR036698">
    <property type="entry name" value="TM1070-like_sf"/>
</dbReference>
<dbReference type="Gene3D" id="2.60.290.11">
    <property type="entry name" value="TM1070-like"/>
    <property type="match status" value="1"/>
</dbReference>
<protein>
    <recommendedName>
        <fullName evidence="3">Sensory rhodopsin transducer</fullName>
    </recommendedName>
</protein>
<dbReference type="OrthoDB" id="512504at2"/>
<evidence type="ECO:0000313" key="1">
    <source>
        <dbReference type="EMBL" id="TLS48274.1"/>
    </source>
</evidence>
<organism evidence="1 2">
    <name type="scientific">Paenibacillus antri</name>
    <dbReference type="NCBI Taxonomy" id="2582848"/>
    <lineage>
        <taxon>Bacteria</taxon>
        <taxon>Bacillati</taxon>
        <taxon>Bacillota</taxon>
        <taxon>Bacilli</taxon>
        <taxon>Bacillales</taxon>
        <taxon>Paenibacillaceae</taxon>
        <taxon>Paenibacillus</taxon>
    </lineage>
</organism>
<dbReference type="AlphaFoldDB" id="A0A5R9G5P3"/>
<comment type="caution">
    <text evidence="1">The sequence shown here is derived from an EMBL/GenBank/DDBJ whole genome shotgun (WGS) entry which is preliminary data.</text>
</comment>
<dbReference type="RefSeq" id="WP_138198311.1">
    <property type="nucleotide sequence ID" value="NZ_VCIW01000042.1"/>
</dbReference>
<name>A0A5R9G5P3_9BACL</name>
<reference evidence="1 2" key="1">
    <citation type="submission" date="2019-05" db="EMBL/GenBank/DDBJ databases">
        <authorList>
            <person name="Narsing Rao M.P."/>
            <person name="Li W.J."/>
        </authorList>
    </citation>
    <scope>NUCLEOTIDE SEQUENCE [LARGE SCALE GENOMIC DNA]</scope>
    <source>
        <strain evidence="1 2">SYSU_K30003</strain>
    </source>
</reference>
<dbReference type="Proteomes" id="UP000309676">
    <property type="component" value="Unassembled WGS sequence"/>
</dbReference>
<dbReference type="Pfam" id="PF07100">
    <property type="entry name" value="ASRT"/>
    <property type="match status" value="1"/>
</dbReference>